<dbReference type="GO" id="GO:0003677">
    <property type="term" value="F:DNA binding"/>
    <property type="evidence" value="ECO:0007669"/>
    <property type="project" value="InterPro"/>
</dbReference>
<dbReference type="EMBL" id="CQAW01000016">
    <property type="protein sequence ID" value="CNI07071.1"/>
    <property type="molecule type" value="Genomic_DNA"/>
</dbReference>
<evidence type="ECO:0000313" key="2">
    <source>
        <dbReference type="EMBL" id="CNI07071.1"/>
    </source>
</evidence>
<dbReference type="RefSeq" id="WP_050115625.1">
    <property type="nucleotide sequence ID" value="NZ_CABHXQ010000022.1"/>
</dbReference>
<sequence length="122" mass="13613">MSNKKEELLFLIGARLREEREKTGESQEAMATNFGVSTRTWGKYERGETVPDAATLALLNAQYGLDVMYILTGKRTPPDTISTEELKLVENYRAMDDSARLNIQAVGDAFAQSKPNKLANNK</sequence>
<dbReference type="AlphaFoldDB" id="A0A0T9QDS2"/>
<feature type="domain" description="HTH cro/C1-type" evidence="1">
    <location>
        <begin position="16"/>
        <end position="70"/>
    </location>
</feature>
<dbReference type="Pfam" id="PF13560">
    <property type="entry name" value="HTH_31"/>
    <property type="match status" value="1"/>
</dbReference>
<keyword evidence="3" id="KW-1185">Reference proteome</keyword>
<dbReference type="SUPFAM" id="SSF47413">
    <property type="entry name" value="lambda repressor-like DNA-binding domains"/>
    <property type="match status" value="1"/>
</dbReference>
<name>A0A0T9QDS2_9GAMM</name>
<dbReference type="SMART" id="SM00530">
    <property type="entry name" value="HTH_XRE"/>
    <property type="match status" value="1"/>
</dbReference>
<dbReference type="PROSITE" id="PS50943">
    <property type="entry name" value="HTH_CROC1"/>
    <property type="match status" value="1"/>
</dbReference>
<proteinExistence type="predicted"/>
<dbReference type="Gene3D" id="1.10.260.40">
    <property type="entry name" value="lambda repressor-like DNA-binding domains"/>
    <property type="match status" value="1"/>
</dbReference>
<accession>A0A0T9QDS2</accession>
<evidence type="ECO:0000313" key="3">
    <source>
        <dbReference type="Proteomes" id="UP000041882"/>
    </source>
</evidence>
<dbReference type="InterPro" id="IPR010982">
    <property type="entry name" value="Lambda_DNA-bd_dom_sf"/>
</dbReference>
<dbReference type="Proteomes" id="UP000041882">
    <property type="component" value="Unassembled WGS sequence"/>
</dbReference>
<dbReference type="InterPro" id="IPR001387">
    <property type="entry name" value="Cro/C1-type_HTH"/>
</dbReference>
<reference evidence="3" key="1">
    <citation type="submission" date="2015-03" db="EMBL/GenBank/DDBJ databases">
        <authorList>
            <consortium name="Pathogen Informatics"/>
            <person name="Murphy D."/>
        </authorList>
    </citation>
    <scope>NUCLEOTIDE SEQUENCE [LARGE SCALE GENOMIC DNA]</scope>
    <source>
        <strain evidence="3">IP6945</strain>
    </source>
</reference>
<evidence type="ECO:0000259" key="1">
    <source>
        <dbReference type="PROSITE" id="PS50943"/>
    </source>
</evidence>
<gene>
    <name evidence="2" type="ORF">ERS008472_03137</name>
</gene>
<protein>
    <submittedName>
        <fullName evidence="2">Prophage transcriptional regulator</fullName>
    </submittedName>
</protein>
<organism evidence="2 3">
    <name type="scientific">Yersinia thracica</name>
    <dbReference type="NCBI Taxonomy" id="2890319"/>
    <lineage>
        <taxon>Bacteria</taxon>
        <taxon>Pseudomonadati</taxon>
        <taxon>Pseudomonadota</taxon>
        <taxon>Gammaproteobacteria</taxon>
        <taxon>Enterobacterales</taxon>
        <taxon>Yersiniaceae</taxon>
        <taxon>Yersinia</taxon>
    </lineage>
</organism>
<dbReference type="CDD" id="cd00093">
    <property type="entry name" value="HTH_XRE"/>
    <property type="match status" value="1"/>
</dbReference>